<dbReference type="InterPro" id="IPR036236">
    <property type="entry name" value="Znf_C2H2_sf"/>
</dbReference>
<dbReference type="GO" id="GO:0046983">
    <property type="term" value="F:protein dimerization activity"/>
    <property type="evidence" value="ECO:0007669"/>
    <property type="project" value="InterPro"/>
</dbReference>
<sequence>MKRISVSVHHEGTFTYDPLVYTNGDVDIVENADLAFDNGCKVELYVEHHGYDVLEDAHVYTSEETVDDGFDDEIETENISEYVRPEHVGEEEMVIPKIVINNPFSKQLWFRRNDYRHLAVLCGRNVKEGCSFRLWAGWMQNEAFNPPKDGSSPSSYPNDADPSLSDPSFVDPSLSDPSFTDPNANHSFTRLLQSVEQQRKDAEITDTKIMKLAEINEAEQRAAREANINLYRKRGADGFVGPSKRIRNQKRKEDPNAPGHHPDTTLDMASNSVNQQTPVEVETSDTEEEVEQPKGRKKTSPVWLEFEELKLKRGEKPTDKKAKCKHCGRTYLCHSRKHGNKNLKNHLETCKPYLEKQTQLDCDIHDEPPTDKHLYDIAKAMKPKYEKYYGEVENMNLLVYFAFILDPRNKYEFLDVIVDDHYGREGISVVVKKKEYIKGKMKLLYEDYVRIHAPSSNSSSTLGKRPRTTNTSNELDHGDMLRSKMKTGQSSSSSASELDKYTGEFCEPFDKNVHFDILLWWKVNSPRFPILSLMARDLLAIPISTVASESVFSTSGRVLDSYRSSLGDKTIECLVCAQDWLRISLNPEKEEDMDTIAKIEKELMEQEGSRLN</sequence>
<dbReference type="SUPFAM" id="SSF57667">
    <property type="entry name" value="beta-beta-alpha zinc fingers"/>
    <property type="match status" value="1"/>
</dbReference>
<feature type="region of interest" description="Disordered" evidence="9">
    <location>
        <begin position="235"/>
        <end position="298"/>
    </location>
</feature>
<comment type="subcellular location">
    <subcellularLocation>
        <location evidence="1">Nucleus</location>
    </subcellularLocation>
</comment>
<evidence type="ECO:0000256" key="9">
    <source>
        <dbReference type="SAM" id="MobiDB-lite"/>
    </source>
</evidence>
<evidence type="ECO:0000259" key="10">
    <source>
        <dbReference type="PROSITE" id="PS50808"/>
    </source>
</evidence>
<dbReference type="Pfam" id="PF05699">
    <property type="entry name" value="Dimer_Tnp_hAT"/>
    <property type="match status" value="1"/>
</dbReference>
<dbReference type="InterPro" id="IPR003656">
    <property type="entry name" value="Znf_BED"/>
</dbReference>
<evidence type="ECO:0000256" key="1">
    <source>
        <dbReference type="ARBA" id="ARBA00004123"/>
    </source>
</evidence>
<reference evidence="11 12" key="1">
    <citation type="journal article" date="2018" name="Mol. Plant">
        <title>The genome of Artemisia annua provides insight into the evolution of Asteraceae family and artemisinin biosynthesis.</title>
        <authorList>
            <person name="Shen Q."/>
            <person name="Zhang L."/>
            <person name="Liao Z."/>
            <person name="Wang S."/>
            <person name="Yan T."/>
            <person name="Shi P."/>
            <person name="Liu M."/>
            <person name="Fu X."/>
            <person name="Pan Q."/>
            <person name="Wang Y."/>
            <person name="Lv Z."/>
            <person name="Lu X."/>
            <person name="Zhang F."/>
            <person name="Jiang W."/>
            <person name="Ma Y."/>
            <person name="Chen M."/>
            <person name="Hao X."/>
            <person name="Li L."/>
            <person name="Tang Y."/>
            <person name="Lv G."/>
            <person name="Zhou Y."/>
            <person name="Sun X."/>
            <person name="Brodelius P.E."/>
            <person name="Rose J.K.C."/>
            <person name="Tang K."/>
        </authorList>
    </citation>
    <scope>NUCLEOTIDE SEQUENCE [LARGE SCALE GENOMIC DNA]</scope>
    <source>
        <strain evidence="12">cv. Huhao1</strain>
        <tissue evidence="11">Leaf</tissue>
    </source>
</reference>
<evidence type="ECO:0000256" key="4">
    <source>
        <dbReference type="ARBA" id="ARBA00022771"/>
    </source>
</evidence>
<dbReference type="Proteomes" id="UP000245207">
    <property type="component" value="Unassembled WGS sequence"/>
</dbReference>
<dbReference type="InterPro" id="IPR008906">
    <property type="entry name" value="HATC_C_dom"/>
</dbReference>
<evidence type="ECO:0000256" key="3">
    <source>
        <dbReference type="ARBA" id="ARBA00022723"/>
    </source>
</evidence>
<feature type="compositionally biased region" description="Basic and acidic residues" evidence="9">
    <location>
        <begin position="251"/>
        <end position="264"/>
    </location>
</feature>
<dbReference type="GO" id="GO:0008270">
    <property type="term" value="F:zinc ion binding"/>
    <property type="evidence" value="ECO:0007669"/>
    <property type="project" value="UniProtKB-KW"/>
</dbReference>
<dbReference type="InterPro" id="IPR025525">
    <property type="entry name" value="hAT-like_transposase_RNase-H"/>
</dbReference>
<evidence type="ECO:0000256" key="5">
    <source>
        <dbReference type="ARBA" id="ARBA00022833"/>
    </source>
</evidence>
<feature type="compositionally biased region" description="Polar residues" evidence="9">
    <location>
        <begin position="175"/>
        <end position="185"/>
    </location>
</feature>
<dbReference type="EMBL" id="PKPP01006381">
    <property type="protein sequence ID" value="PWA56702.1"/>
    <property type="molecule type" value="Genomic_DNA"/>
</dbReference>
<proteinExistence type="predicted"/>
<dbReference type="PANTHER" id="PTHR23272">
    <property type="entry name" value="BED FINGER-RELATED"/>
    <property type="match status" value="1"/>
</dbReference>
<dbReference type="PANTHER" id="PTHR23272:SF190">
    <property type="entry name" value="ZINC FINGER, BED-TYPE-RELATED"/>
    <property type="match status" value="1"/>
</dbReference>
<evidence type="ECO:0000256" key="7">
    <source>
        <dbReference type="ARBA" id="ARBA00023242"/>
    </source>
</evidence>
<keyword evidence="5" id="KW-0862">Zinc</keyword>
<feature type="compositionally biased region" description="Polar residues" evidence="9">
    <location>
        <begin position="455"/>
        <end position="473"/>
    </location>
</feature>
<evidence type="ECO:0000256" key="8">
    <source>
        <dbReference type="PROSITE-ProRule" id="PRU00027"/>
    </source>
</evidence>
<accession>A0A2U1M605</accession>
<dbReference type="PROSITE" id="PS50808">
    <property type="entry name" value="ZF_BED"/>
    <property type="match status" value="1"/>
</dbReference>
<dbReference type="Pfam" id="PF14372">
    <property type="entry name" value="hAT-like_RNase-H"/>
    <property type="match status" value="1"/>
</dbReference>
<feature type="region of interest" description="Disordered" evidence="9">
    <location>
        <begin position="146"/>
        <end position="185"/>
    </location>
</feature>
<comment type="subunit">
    <text evidence="2">Homodimer.</text>
</comment>
<dbReference type="SUPFAM" id="SSF53098">
    <property type="entry name" value="Ribonuclease H-like"/>
    <property type="match status" value="1"/>
</dbReference>
<feature type="region of interest" description="Disordered" evidence="9">
    <location>
        <begin position="455"/>
        <end position="496"/>
    </location>
</feature>
<evidence type="ECO:0000313" key="11">
    <source>
        <dbReference type="EMBL" id="PWA56702.1"/>
    </source>
</evidence>
<keyword evidence="3" id="KW-0479">Metal-binding</keyword>
<organism evidence="11 12">
    <name type="scientific">Artemisia annua</name>
    <name type="common">Sweet wormwood</name>
    <dbReference type="NCBI Taxonomy" id="35608"/>
    <lineage>
        <taxon>Eukaryota</taxon>
        <taxon>Viridiplantae</taxon>
        <taxon>Streptophyta</taxon>
        <taxon>Embryophyta</taxon>
        <taxon>Tracheophyta</taxon>
        <taxon>Spermatophyta</taxon>
        <taxon>Magnoliopsida</taxon>
        <taxon>eudicotyledons</taxon>
        <taxon>Gunneridae</taxon>
        <taxon>Pentapetalae</taxon>
        <taxon>asterids</taxon>
        <taxon>campanulids</taxon>
        <taxon>Asterales</taxon>
        <taxon>Asteraceae</taxon>
        <taxon>Asteroideae</taxon>
        <taxon>Anthemideae</taxon>
        <taxon>Artemisiinae</taxon>
        <taxon>Artemisia</taxon>
    </lineage>
</organism>
<protein>
    <submittedName>
        <fullName evidence="11">Zinc finger BED domain-containing protein RICESLEEPER 2</fullName>
    </submittedName>
</protein>
<dbReference type="SMART" id="SM00614">
    <property type="entry name" value="ZnF_BED"/>
    <property type="match status" value="1"/>
</dbReference>
<keyword evidence="6" id="KW-0238">DNA-binding</keyword>
<keyword evidence="12" id="KW-1185">Reference proteome</keyword>
<dbReference type="STRING" id="35608.A0A2U1M605"/>
<keyword evidence="7" id="KW-0539">Nucleus</keyword>
<keyword evidence="4 8" id="KW-0863">Zinc-finger</keyword>
<gene>
    <name evidence="11" type="ORF">CTI12_AA417060</name>
</gene>
<comment type="caution">
    <text evidence="11">The sequence shown here is derived from an EMBL/GenBank/DDBJ whole genome shotgun (WGS) entry which is preliminary data.</text>
</comment>
<name>A0A2U1M605_ARTAN</name>
<dbReference type="OrthoDB" id="1607513at2759"/>
<dbReference type="InterPro" id="IPR012337">
    <property type="entry name" value="RNaseH-like_sf"/>
</dbReference>
<dbReference type="AlphaFoldDB" id="A0A2U1M605"/>
<evidence type="ECO:0000256" key="6">
    <source>
        <dbReference type="ARBA" id="ARBA00023125"/>
    </source>
</evidence>
<feature type="domain" description="BED-type" evidence="10">
    <location>
        <begin position="297"/>
        <end position="357"/>
    </location>
</feature>
<feature type="compositionally biased region" description="Polar residues" evidence="9">
    <location>
        <begin position="267"/>
        <end position="276"/>
    </location>
</feature>
<dbReference type="GO" id="GO:0005634">
    <property type="term" value="C:nucleus"/>
    <property type="evidence" value="ECO:0007669"/>
    <property type="project" value="UniProtKB-SubCell"/>
</dbReference>
<dbReference type="GO" id="GO:0003677">
    <property type="term" value="F:DNA binding"/>
    <property type="evidence" value="ECO:0007669"/>
    <property type="project" value="UniProtKB-KW"/>
</dbReference>
<evidence type="ECO:0000313" key="12">
    <source>
        <dbReference type="Proteomes" id="UP000245207"/>
    </source>
</evidence>
<evidence type="ECO:0000256" key="2">
    <source>
        <dbReference type="ARBA" id="ARBA00011738"/>
    </source>
</evidence>